<accession>E0Y245</accession>
<dbReference type="AlphaFoldDB" id="E0Y245"/>
<proteinExistence type="predicted"/>
<dbReference type="EMBL" id="GU474947">
    <property type="protein sequence ID" value="ADI20736.1"/>
    <property type="molecule type" value="Genomic_DNA"/>
</dbReference>
<evidence type="ECO:0000313" key="2">
    <source>
        <dbReference type="EMBL" id="ADI20736.1"/>
    </source>
</evidence>
<organism evidence="2">
    <name type="scientific">uncultured alpha proteobacterium EF100_102A06</name>
    <dbReference type="NCBI Taxonomy" id="710799"/>
    <lineage>
        <taxon>Bacteria</taxon>
        <taxon>Pseudomonadati</taxon>
        <taxon>Pseudomonadota</taxon>
        <taxon>Alphaproteobacteria</taxon>
        <taxon>environmental samples</taxon>
    </lineage>
</organism>
<evidence type="ECO:0000256" key="1">
    <source>
        <dbReference type="SAM" id="MobiDB-lite"/>
    </source>
</evidence>
<name>E0Y245_9PROT</name>
<feature type="region of interest" description="Disordered" evidence="1">
    <location>
        <begin position="37"/>
        <end position="62"/>
    </location>
</feature>
<sequence length="70" mass="8126">MITRPISPSQWTSTNWKVRFHCTFPCSRFCSRYDTRTHRHDRNSVPRPVMPGLSHDGARINSDMAPILQA</sequence>
<reference evidence="2" key="1">
    <citation type="journal article" date="2011" name="Environ. Microbiol.">
        <title>Time-series analyses of Monterey Bay coastal microbial picoplankton using a 'genome proxy' microarray.</title>
        <authorList>
            <person name="Rich V.I."/>
            <person name="Pham V.D."/>
            <person name="Eppley J."/>
            <person name="Shi Y."/>
            <person name="DeLong E.F."/>
        </authorList>
    </citation>
    <scope>NUCLEOTIDE SEQUENCE</scope>
</reference>
<protein>
    <submittedName>
        <fullName evidence="2">Uncharacterized protein</fullName>
    </submittedName>
</protein>